<dbReference type="EMBL" id="QWIU01000001">
    <property type="protein sequence ID" value="RNA63947.1"/>
    <property type="molecule type" value="Genomic_DNA"/>
</dbReference>
<reference evidence="1 2" key="1">
    <citation type="submission" date="2018-08" db="EMBL/GenBank/DDBJ databases">
        <title>Chryseobacterium nematophagum: a novel matrix digesting pathogen of nematodes.</title>
        <authorList>
            <person name="Page A."/>
            <person name="Roberts M."/>
            <person name="Felix M.-A."/>
            <person name="Weir W."/>
        </authorList>
    </citation>
    <scope>NUCLEOTIDE SEQUENCE [LARGE SCALE GENOMIC DNA]</scope>
    <source>
        <strain evidence="1 2">JUb129</strain>
    </source>
</reference>
<dbReference type="RefSeq" id="WP_122634718.1">
    <property type="nucleotide sequence ID" value="NZ_QWIU01000001.1"/>
</dbReference>
<evidence type="ECO:0000313" key="1">
    <source>
        <dbReference type="EMBL" id="RNA63947.1"/>
    </source>
</evidence>
<protein>
    <submittedName>
        <fullName evidence="1">Uncharacterized protein</fullName>
    </submittedName>
</protein>
<organism evidence="1 2">
    <name type="scientific">Chryseobacterium nematophagum</name>
    <dbReference type="NCBI Taxonomy" id="2305228"/>
    <lineage>
        <taxon>Bacteria</taxon>
        <taxon>Pseudomonadati</taxon>
        <taxon>Bacteroidota</taxon>
        <taxon>Flavobacteriia</taxon>
        <taxon>Flavobacteriales</taxon>
        <taxon>Weeksellaceae</taxon>
        <taxon>Chryseobacterium group</taxon>
        <taxon>Chryseobacterium</taxon>
    </lineage>
</organism>
<dbReference type="AlphaFoldDB" id="A0A3M7TLW3"/>
<gene>
    <name evidence="1" type="ORF">D1631_00100</name>
</gene>
<evidence type="ECO:0000313" key="2">
    <source>
        <dbReference type="Proteomes" id="UP000278775"/>
    </source>
</evidence>
<dbReference type="OrthoDB" id="9982516at2"/>
<name>A0A3M7TLW3_9FLAO</name>
<proteinExistence type="predicted"/>
<dbReference type="Proteomes" id="UP000278775">
    <property type="component" value="Unassembled WGS sequence"/>
</dbReference>
<sequence>MNNNFNKSFEKDKNLKISEEVHSKLTNLKKQFRFSTFDSLILYLLNEKKSDIEQYFEMKIKENVLIKIENNINDRIDSIQKRLSKFGTLYFDKIIDLYNLHEASTIDILKGINEKYQKENTSSANISKDDIEIEKIKIENRKLLQDSLNNDTIVQNLEEKIRLIKSRFELKSGAFSKSYEAKISISDFEDIFK</sequence>
<comment type="caution">
    <text evidence="1">The sequence shown here is derived from an EMBL/GenBank/DDBJ whole genome shotgun (WGS) entry which is preliminary data.</text>
</comment>
<accession>A0A3M7TLW3</accession>